<comment type="caution">
    <text evidence="1">The sequence shown here is derived from an EMBL/GenBank/DDBJ whole genome shotgun (WGS) entry which is preliminary data.</text>
</comment>
<evidence type="ECO:0008006" key="3">
    <source>
        <dbReference type="Google" id="ProtNLM"/>
    </source>
</evidence>
<name>A0A919LNH6_KLEPN</name>
<evidence type="ECO:0000313" key="1">
    <source>
        <dbReference type="EMBL" id="GHK53396.1"/>
    </source>
</evidence>
<dbReference type="EMBL" id="BNFF01000001">
    <property type="protein sequence ID" value="GHK53396.1"/>
    <property type="molecule type" value="Genomic_DNA"/>
</dbReference>
<dbReference type="PANTHER" id="PTHR48098:SF3">
    <property type="entry name" value="IRON(III) ENTEROBACTIN ESTERASE"/>
    <property type="match status" value="1"/>
</dbReference>
<dbReference type="AlphaFoldDB" id="A0A919LNH6"/>
<dbReference type="SUPFAM" id="SSF53474">
    <property type="entry name" value="alpha/beta-Hydrolases"/>
    <property type="match status" value="1"/>
</dbReference>
<evidence type="ECO:0000313" key="2">
    <source>
        <dbReference type="Proteomes" id="UP000655094"/>
    </source>
</evidence>
<dbReference type="Gene3D" id="3.40.50.1820">
    <property type="entry name" value="alpha/beta hydrolase"/>
    <property type="match status" value="2"/>
</dbReference>
<organism evidence="1 2">
    <name type="scientific">Klebsiella pneumoniae</name>
    <dbReference type="NCBI Taxonomy" id="573"/>
    <lineage>
        <taxon>Bacteria</taxon>
        <taxon>Pseudomonadati</taxon>
        <taxon>Pseudomonadota</taxon>
        <taxon>Gammaproteobacteria</taxon>
        <taxon>Enterobacterales</taxon>
        <taxon>Enterobacteriaceae</taxon>
        <taxon>Klebsiella/Raoultella group</taxon>
        <taxon>Klebsiella</taxon>
        <taxon>Klebsiella pneumoniae complex</taxon>
    </lineage>
</organism>
<proteinExistence type="predicted"/>
<protein>
    <recommendedName>
        <fullName evidence="3">Enterobactin esterase</fullName>
    </recommendedName>
</protein>
<dbReference type="PANTHER" id="PTHR48098">
    <property type="entry name" value="ENTEROCHELIN ESTERASE-RELATED"/>
    <property type="match status" value="1"/>
</dbReference>
<accession>A0A919LNH6</accession>
<dbReference type="NCBIfam" id="NF007758">
    <property type="entry name" value="PRK10439.1"/>
    <property type="match status" value="1"/>
</dbReference>
<dbReference type="Proteomes" id="UP000655094">
    <property type="component" value="Unassembled WGS sequence"/>
</dbReference>
<gene>
    <name evidence="1" type="ORF">KPZU09_31320</name>
</gene>
<sequence length="258" mass="28460">MSATEMPQAPRSGWDPLNEAHPAARCLEWRSARLGNHRRVWIYTTGEAVDPQTRPLAILLDGQFWAESMPVWSPLAALTREGRLPPAVYLLIDAIDNQRRGVELPCHRDFWLAVQEELLPLVHGYARSTTARIGRWWPGKASAVWRRCSPLSTGRSALAACSASQAPTGGRTVMAAGRALSANSFAGEVSAAGLRVWLEAGQREPIIFRANRALLAQLTTTQQTIFWRQVDGGHDALCWRGGLTAGLIQLWQPLLSRP</sequence>
<reference evidence="1" key="1">
    <citation type="submission" date="2020-10" db="EMBL/GenBank/DDBJ databases">
        <title>Genome Sequence of ESBL Producing Zambian Clinical Strains.</title>
        <authorList>
            <person name="Shawa M."/>
            <person name="Furuta Y."/>
            <person name="Simbotwe M."/>
            <person name="Mulenga E."/>
            <person name="Mubanga M."/>
            <person name="Mulenga G."/>
            <person name="Kaile C."/>
            <person name="Zorigt T."/>
            <person name="Hang'ombe B."/>
            <person name="Higashi H."/>
        </authorList>
    </citation>
    <scope>NUCLEOTIDE SEQUENCE</scope>
    <source>
        <strain evidence="1">Zam_UTH_09</strain>
    </source>
</reference>
<dbReference type="InterPro" id="IPR050583">
    <property type="entry name" value="Mycobacterial_A85_antigen"/>
</dbReference>
<dbReference type="InterPro" id="IPR029058">
    <property type="entry name" value="AB_hydrolase_fold"/>
</dbReference>